<evidence type="ECO:0000313" key="1">
    <source>
        <dbReference type="EMBL" id="JAI03592.1"/>
    </source>
</evidence>
<reference evidence="1" key="2">
    <citation type="journal article" date="2015" name="Fish Shellfish Immunol.">
        <title>Early steps in the European eel (Anguilla anguilla)-Vibrio vulnificus interaction in the gills: Role of the RtxA13 toxin.</title>
        <authorList>
            <person name="Callol A."/>
            <person name="Pajuelo D."/>
            <person name="Ebbesson L."/>
            <person name="Teles M."/>
            <person name="MacKenzie S."/>
            <person name="Amaro C."/>
        </authorList>
    </citation>
    <scope>NUCLEOTIDE SEQUENCE</scope>
</reference>
<protein>
    <submittedName>
        <fullName evidence="1">Uncharacterized protein</fullName>
    </submittedName>
</protein>
<reference evidence="1" key="1">
    <citation type="submission" date="2014-11" db="EMBL/GenBank/DDBJ databases">
        <authorList>
            <person name="Amaro Gonzalez C."/>
        </authorList>
    </citation>
    <scope>NUCLEOTIDE SEQUENCE</scope>
</reference>
<dbReference type="AlphaFoldDB" id="A0A0E9XMD2"/>
<dbReference type="EMBL" id="GBXM01004986">
    <property type="protein sequence ID" value="JAI03592.1"/>
    <property type="molecule type" value="Transcribed_RNA"/>
</dbReference>
<name>A0A0E9XMD2_ANGAN</name>
<accession>A0A0E9XMD2</accession>
<proteinExistence type="predicted"/>
<organism evidence="1">
    <name type="scientific">Anguilla anguilla</name>
    <name type="common">European freshwater eel</name>
    <name type="synonym">Muraena anguilla</name>
    <dbReference type="NCBI Taxonomy" id="7936"/>
    <lineage>
        <taxon>Eukaryota</taxon>
        <taxon>Metazoa</taxon>
        <taxon>Chordata</taxon>
        <taxon>Craniata</taxon>
        <taxon>Vertebrata</taxon>
        <taxon>Euteleostomi</taxon>
        <taxon>Actinopterygii</taxon>
        <taxon>Neopterygii</taxon>
        <taxon>Teleostei</taxon>
        <taxon>Anguilliformes</taxon>
        <taxon>Anguillidae</taxon>
        <taxon>Anguilla</taxon>
    </lineage>
</organism>
<sequence>MHMKRNVRMNLLGLLTQSPHQVWVYQQDLSLTHTNTHARTHTRTHTHTHIYFDYLFPLA</sequence>